<keyword evidence="3" id="KW-1185">Reference proteome</keyword>
<dbReference type="RefSeq" id="WP_138003962.1">
    <property type="nucleotide sequence ID" value="NZ_QGQD01000104.1"/>
</dbReference>
<dbReference type="Gene3D" id="2.60.40.1630">
    <property type="entry name" value="bacillus anthracis domain"/>
    <property type="match status" value="1"/>
</dbReference>
<feature type="domain" description="DUF4179" evidence="1">
    <location>
        <begin position="62"/>
        <end position="156"/>
    </location>
</feature>
<evidence type="ECO:0000313" key="2">
    <source>
        <dbReference type="EMBL" id="TLC98125.1"/>
    </source>
</evidence>
<dbReference type="AlphaFoldDB" id="A0A4U8Q8M5"/>
<gene>
    <name evidence="2" type="ORF">DSM106044_05031</name>
</gene>
<dbReference type="Pfam" id="PF13786">
    <property type="entry name" value="DUF4179"/>
    <property type="match status" value="1"/>
</dbReference>
<evidence type="ECO:0000259" key="1">
    <source>
        <dbReference type="Pfam" id="PF13786"/>
    </source>
</evidence>
<dbReference type="InterPro" id="IPR025436">
    <property type="entry name" value="DUF4179"/>
</dbReference>
<protein>
    <recommendedName>
        <fullName evidence="1">DUF4179 domain-containing protein</fullName>
    </recommendedName>
</protein>
<dbReference type="EMBL" id="QGQD01000104">
    <property type="protein sequence ID" value="TLC98125.1"/>
    <property type="molecule type" value="Genomic_DNA"/>
</dbReference>
<reference evidence="2 3" key="1">
    <citation type="journal article" date="2019" name="Anaerobe">
        <title>Detection of Robinsoniella peoriensis in multiple bone samples of a trauma patient.</title>
        <authorList>
            <person name="Schrottner P."/>
            <person name="Hartwich K."/>
            <person name="Bunk B."/>
            <person name="Schober I."/>
            <person name="Helbig S."/>
            <person name="Rudolph W.W."/>
            <person name="Gunzer F."/>
        </authorList>
    </citation>
    <scope>NUCLEOTIDE SEQUENCE [LARGE SCALE GENOMIC DNA]</scope>
    <source>
        <strain evidence="2 3">DSM 106044</strain>
    </source>
</reference>
<name>A0A4U8Q8M5_9FIRM</name>
<comment type="caution">
    <text evidence="2">The sequence shown here is derived from an EMBL/GenBank/DDBJ whole genome shotgun (WGS) entry which is preliminary data.</text>
</comment>
<proteinExistence type="predicted"/>
<dbReference type="Proteomes" id="UP000306509">
    <property type="component" value="Unassembled WGS sequence"/>
</dbReference>
<accession>A0A4U8Q8M5</accession>
<evidence type="ECO:0000313" key="3">
    <source>
        <dbReference type="Proteomes" id="UP000306509"/>
    </source>
</evidence>
<organism evidence="2 3">
    <name type="scientific">Robinsoniella peoriensis</name>
    <dbReference type="NCBI Taxonomy" id="180332"/>
    <lineage>
        <taxon>Bacteria</taxon>
        <taxon>Bacillati</taxon>
        <taxon>Bacillota</taxon>
        <taxon>Clostridia</taxon>
        <taxon>Lachnospirales</taxon>
        <taxon>Lachnospiraceae</taxon>
        <taxon>Robinsoniella</taxon>
    </lineage>
</organism>
<sequence length="422" mass="47113">MDRNYTEQEMRETLGKDYEPSEIVNRRLQDIYKQIGAGRKSVKNKEGRKKTGGRFPAIKKGLTVTAAVLAGGILLCASNPALAAKIPIIGAIFDRVEQDVTFSGNYSKKDNLLTTEDESTGMPVNTQFSVEDNGVTMTASEIYSDGYSIYLTLDVRSENGGFNSMPSHYTADDKTTAQTLYIQGVWLVNSYGSEIPFLNNSMEGKVVSDTEFIGMMKLDLPDDGRITEDTLSLQMTQIGFDNKEFTPEMLENEGAANTIIGAWNIDIPVQADETDIQVIDVNEKNEKGFSIDQVIVTPYQVKVLTTAPYTTRKDSEITKKEFEELWGEKNKEIQEQGESEVLYDDYLMDKIYEDFGVSVFTQDGNRLMPISQSERSATFAVQNNEIIQLQVFIGENGIDTMKEKDMGSMKEKAIVSATIEVQ</sequence>